<proteinExistence type="predicted"/>
<dbReference type="Proteomes" id="UP000002084">
    <property type="component" value="Chromosome"/>
</dbReference>
<sequence length="43" mass="5140">MMRIGTLTFIYIIRLLQLSLQNYGLIMSERKPVNFQITLSEFF</sequence>
<evidence type="ECO:0000313" key="1">
    <source>
        <dbReference type="EMBL" id="ABX20989.1"/>
    </source>
</evidence>
<organism evidence="1 2">
    <name type="scientific">Salmonella arizonae (strain ATCC BAA-731 / CDC346-86 / RSK2980)</name>
    <dbReference type="NCBI Taxonomy" id="41514"/>
    <lineage>
        <taxon>Bacteria</taxon>
        <taxon>Pseudomonadati</taxon>
        <taxon>Pseudomonadota</taxon>
        <taxon>Gammaproteobacteria</taxon>
        <taxon>Enterobacterales</taxon>
        <taxon>Enterobacteriaceae</taxon>
        <taxon>Salmonella</taxon>
    </lineage>
</organism>
<dbReference type="EMBL" id="CP000880">
    <property type="protein sequence ID" value="ABX20989.1"/>
    <property type="molecule type" value="Genomic_DNA"/>
</dbReference>
<evidence type="ECO:0000313" key="2">
    <source>
        <dbReference type="Proteomes" id="UP000002084"/>
    </source>
</evidence>
<name>A9MNG7_SALAR</name>
<keyword evidence="2" id="KW-1185">Reference proteome</keyword>
<gene>
    <name evidence="1" type="ordered locus">SARI_01083</name>
</gene>
<protein>
    <submittedName>
        <fullName evidence="1">Uncharacterized protein</fullName>
    </submittedName>
</protein>
<reference evidence="1 2" key="1">
    <citation type="submission" date="2007-11" db="EMBL/GenBank/DDBJ databases">
        <authorList>
            <consortium name="The Salmonella enterica serovar Arizonae Genome Sequencing Project"/>
            <person name="McClelland M."/>
            <person name="Sanderson E.K."/>
            <person name="Porwollik S."/>
            <person name="Spieth J."/>
            <person name="Clifton W.S."/>
            <person name="Fulton R."/>
            <person name="Chunyan W."/>
            <person name="Wollam A."/>
            <person name="Shah N."/>
            <person name="Pepin K."/>
            <person name="Bhonagiri V."/>
            <person name="Nash W."/>
            <person name="Johnson M."/>
            <person name="Thiruvilangam P."/>
            <person name="Wilson R."/>
        </authorList>
    </citation>
    <scope>NUCLEOTIDE SEQUENCE [LARGE SCALE GENOMIC DNA]</scope>
    <source>
        <strain evidence="2">ATCC BAA-731 / CDC346-86 / RSK2980</strain>
    </source>
</reference>
<accession>A9MNG7</accession>
<dbReference type="AlphaFoldDB" id="A9MNG7"/>
<dbReference type="HOGENOM" id="CLU_3239239_0_0_6"/>
<dbReference type="KEGG" id="ses:SARI_01083"/>